<protein>
    <recommendedName>
        <fullName evidence="4">Chalcone isomerase domain-containing protein</fullName>
    </recommendedName>
</protein>
<keyword evidence="1" id="KW-0732">Signal</keyword>
<proteinExistence type="predicted"/>
<keyword evidence="3" id="KW-1185">Reference proteome</keyword>
<dbReference type="Proteomes" id="UP000240892">
    <property type="component" value="Unassembled WGS sequence"/>
</dbReference>
<name>A0A2T2Y848_9ENTR</name>
<gene>
    <name evidence="2" type="ORF">C8256_01595</name>
</gene>
<dbReference type="EMBL" id="PYHO01000001">
    <property type="protein sequence ID" value="PSR48710.1"/>
    <property type="molecule type" value="Genomic_DNA"/>
</dbReference>
<evidence type="ECO:0008006" key="4">
    <source>
        <dbReference type="Google" id="ProtNLM"/>
    </source>
</evidence>
<evidence type="ECO:0000256" key="1">
    <source>
        <dbReference type="SAM" id="SignalP"/>
    </source>
</evidence>
<reference evidence="2 3" key="1">
    <citation type="submission" date="2018-03" db="EMBL/GenBank/DDBJ databases">
        <title>First report of an OXA-48+CTX-M-M-producing Kluyvera ascorbata clone recovered from patients admitted in a University Hospital in Madrid, Spain.</title>
        <authorList>
            <person name="Hernandez-Garcia M."/>
            <person name="Leon-Sampedro R."/>
            <person name="Perez-Viso B."/>
            <person name="Morosini M.I."/>
            <person name="Lopez-Fresnena N."/>
            <person name="Coque T.M."/>
            <person name="Bonten M."/>
            <person name="Malhotra-Kumar S."/>
            <person name="Ruiz-Garbajosa P."/>
            <person name="Canton R."/>
        </authorList>
    </citation>
    <scope>NUCLEOTIDE SEQUENCE [LARGE SCALE GENOMIC DNA]</scope>
    <source>
        <strain evidence="2 3">KA2</strain>
    </source>
</reference>
<feature type="signal peptide" evidence="1">
    <location>
        <begin position="1"/>
        <end position="19"/>
    </location>
</feature>
<feature type="chain" id="PRO_5015519901" description="Chalcone isomerase domain-containing protein" evidence="1">
    <location>
        <begin position="20"/>
        <end position="174"/>
    </location>
</feature>
<evidence type="ECO:0000313" key="3">
    <source>
        <dbReference type="Proteomes" id="UP000240892"/>
    </source>
</evidence>
<evidence type="ECO:0000313" key="2">
    <source>
        <dbReference type="EMBL" id="PSR48710.1"/>
    </source>
</evidence>
<organism evidence="2 3">
    <name type="scientific">Kluyvera genomosp. 2</name>
    <dbReference type="NCBI Taxonomy" id="2774054"/>
    <lineage>
        <taxon>Bacteria</taxon>
        <taxon>Pseudomonadati</taxon>
        <taxon>Pseudomonadota</taxon>
        <taxon>Gammaproteobacteria</taxon>
        <taxon>Enterobacterales</taxon>
        <taxon>Enterobacteriaceae</taxon>
        <taxon>Kluyvera</taxon>
    </lineage>
</organism>
<dbReference type="RefSeq" id="WP_106924298.1">
    <property type="nucleotide sequence ID" value="NZ_CABMMU010000001.1"/>
</dbReference>
<accession>A0A2T2Y848</accession>
<sequence length="174" mass="19649">MKSVVLLLLWLLVATSAVAADWLSWRKAGEATLTWGPFTVYTSQLLTLDGHYRGQWQNQALIITYQRNIDREALVDATREQWQAQGILTREAQSGAWLRMLADLWPDVAPGAQLAFVLTAKQGQFWYRASASAPRFIPLGKPQSADFSENFLAIWLGPRTQYPELRQQLTGGKK</sequence>
<comment type="caution">
    <text evidence="2">The sequence shown here is derived from an EMBL/GenBank/DDBJ whole genome shotgun (WGS) entry which is preliminary data.</text>
</comment>
<dbReference type="AlphaFoldDB" id="A0A2T2Y848"/>